<reference evidence="8 9" key="1">
    <citation type="submission" date="2023-03" db="EMBL/GenBank/DDBJ databases">
        <title>Mating type loci evolution in Malassezia.</title>
        <authorList>
            <person name="Coelho M.A."/>
        </authorList>
    </citation>
    <scope>NUCLEOTIDE SEQUENCE [LARGE SCALE GENOMIC DNA]</scope>
    <source>
        <strain evidence="8 9">CBS 9725</strain>
    </source>
</reference>
<gene>
    <name evidence="8" type="ORF">MYAM1_001676</name>
</gene>
<evidence type="ECO:0000256" key="3">
    <source>
        <dbReference type="ARBA" id="ARBA00022946"/>
    </source>
</evidence>
<dbReference type="GO" id="GO:0006412">
    <property type="term" value="P:translation"/>
    <property type="evidence" value="ECO:0007669"/>
    <property type="project" value="TreeGrafter"/>
</dbReference>
<dbReference type="AlphaFoldDB" id="A0AAJ5YQV9"/>
<dbReference type="GO" id="GO:0005762">
    <property type="term" value="C:mitochondrial large ribosomal subunit"/>
    <property type="evidence" value="ECO:0007669"/>
    <property type="project" value="InterPro"/>
</dbReference>
<dbReference type="InterPro" id="IPR019189">
    <property type="entry name" value="Ribosomal_mL41"/>
</dbReference>
<sequence>MSKASRLPLNSKRANKDFYKGTRTGNIMQRKRIALADRAGNQLKDGLGRGRTWNLRTHRIDESRTISFVVPPGLNDTKLKPYVYLGKESEGGAGRPEPGQPGAPKMPEDGMNGTFYSRLVDRMLLSKSQRS</sequence>
<keyword evidence="5" id="KW-0496">Mitochondrion</keyword>
<accession>A0AAJ5YQV9</accession>
<dbReference type="Proteomes" id="UP001219567">
    <property type="component" value="Chromosome 2"/>
</dbReference>
<keyword evidence="3" id="KW-0809">Transit peptide</keyword>
<evidence type="ECO:0000313" key="8">
    <source>
        <dbReference type="EMBL" id="WFC98943.1"/>
    </source>
</evidence>
<evidence type="ECO:0000256" key="7">
    <source>
        <dbReference type="SAM" id="MobiDB-lite"/>
    </source>
</evidence>
<evidence type="ECO:0000256" key="6">
    <source>
        <dbReference type="ARBA" id="ARBA00023274"/>
    </source>
</evidence>
<organism evidence="8 9">
    <name type="scientific">Malassezia yamatoensis</name>
    <dbReference type="NCBI Taxonomy" id="253288"/>
    <lineage>
        <taxon>Eukaryota</taxon>
        <taxon>Fungi</taxon>
        <taxon>Dikarya</taxon>
        <taxon>Basidiomycota</taxon>
        <taxon>Ustilaginomycotina</taxon>
        <taxon>Malasseziomycetes</taxon>
        <taxon>Malasseziales</taxon>
        <taxon>Malasseziaceae</taxon>
        <taxon>Malassezia</taxon>
    </lineage>
</organism>
<dbReference type="Pfam" id="PF09809">
    <property type="entry name" value="MRP-L27"/>
    <property type="match status" value="1"/>
</dbReference>
<evidence type="ECO:0000256" key="2">
    <source>
        <dbReference type="ARBA" id="ARBA00010152"/>
    </source>
</evidence>
<evidence type="ECO:0000256" key="4">
    <source>
        <dbReference type="ARBA" id="ARBA00022980"/>
    </source>
</evidence>
<comment type="subcellular location">
    <subcellularLocation>
        <location evidence="1">Mitochondrion</location>
    </subcellularLocation>
</comment>
<evidence type="ECO:0000256" key="1">
    <source>
        <dbReference type="ARBA" id="ARBA00004173"/>
    </source>
</evidence>
<dbReference type="EMBL" id="CP119944">
    <property type="protein sequence ID" value="WFC98943.1"/>
    <property type="molecule type" value="Genomic_DNA"/>
</dbReference>
<keyword evidence="9" id="KW-1185">Reference proteome</keyword>
<dbReference type="PANTHER" id="PTHR21338">
    <property type="entry name" value="MITOCHONDRIAL RIBOSOMAL PROTEIN L41"/>
    <property type="match status" value="1"/>
</dbReference>
<comment type="similarity">
    <text evidence="2">Belongs to the mitochondrion-specific ribosomal protein mL41 family.</text>
</comment>
<keyword evidence="4" id="KW-0689">Ribosomal protein</keyword>
<dbReference type="GO" id="GO:0003735">
    <property type="term" value="F:structural constituent of ribosome"/>
    <property type="evidence" value="ECO:0007669"/>
    <property type="project" value="InterPro"/>
</dbReference>
<proteinExistence type="inferred from homology"/>
<protein>
    <submittedName>
        <fullName evidence="8">Uncharacterized protein</fullName>
    </submittedName>
</protein>
<evidence type="ECO:0000256" key="5">
    <source>
        <dbReference type="ARBA" id="ARBA00023128"/>
    </source>
</evidence>
<evidence type="ECO:0000313" key="9">
    <source>
        <dbReference type="Proteomes" id="UP001219567"/>
    </source>
</evidence>
<dbReference type="PANTHER" id="PTHR21338:SF0">
    <property type="entry name" value="LARGE RIBOSOMAL SUBUNIT PROTEIN ML41"/>
    <property type="match status" value="1"/>
</dbReference>
<keyword evidence="6" id="KW-0687">Ribonucleoprotein</keyword>
<name>A0AAJ5YQV9_9BASI</name>
<feature type="region of interest" description="Disordered" evidence="7">
    <location>
        <begin position="87"/>
        <end position="113"/>
    </location>
</feature>